<dbReference type="EMBL" id="PDXB01000134">
    <property type="protein sequence ID" value="RYN15526.1"/>
    <property type="molecule type" value="Genomic_DNA"/>
</dbReference>
<dbReference type="EMBL" id="PDXA01000122">
    <property type="protein sequence ID" value="RYN21337.1"/>
    <property type="molecule type" value="Genomic_DNA"/>
</dbReference>
<protein>
    <submittedName>
        <fullName evidence="3">Uncharacterized protein</fullName>
    </submittedName>
</protein>
<feature type="compositionally biased region" description="Polar residues" evidence="1">
    <location>
        <begin position="12"/>
        <end position="25"/>
    </location>
</feature>
<gene>
    <name evidence="3" type="ORF">AA0114_g12947</name>
    <name evidence="2" type="ORF">AA0115_g13018</name>
</gene>
<dbReference type="AlphaFoldDB" id="A0A4Q4QWX8"/>
<feature type="compositionally biased region" description="Polar residues" evidence="1">
    <location>
        <begin position="46"/>
        <end position="59"/>
    </location>
</feature>
<dbReference type="OrthoDB" id="3721553at2759"/>
<evidence type="ECO:0000256" key="1">
    <source>
        <dbReference type="SAM" id="MobiDB-lite"/>
    </source>
</evidence>
<dbReference type="Proteomes" id="UP000292340">
    <property type="component" value="Unassembled WGS sequence"/>
</dbReference>
<comment type="caution">
    <text evidence="3">The sequence shown here is derived from an EMBL/GenBank/DDBJ whole genome shotgun (WGS) entry which is preliminary data.</text>
</comment>
<name>A0A4Q4QWX8_9PLEO</name>
<feature type="compositionally biased region" description="Polar residues" evidence="1">
    <location>
        <begin position="80"/>
        <end position="93"/>
    </location>
</feature>
<organism evidence="3 4">
    <name type="scientific">Alternaria tenuissima</name>
    <dbReference type="NCBI Taxonomy" id="119927"/>
    <lineage>
        <taxon>Eukaryota</taxon>
        <taxon>Fungi</taxon>
        <taxon>Dikarya</taxon>
        <taxon>Ascomycota</taxon>
        <taxon>Pezizomycotina</taxon>
        <taxon>Dothideomycetes</taxon>
        <taxon>Pleosporomycetidae</taxon>
        <taxon>Pleosporales</taxon>
        <taxon>Pleosporineae</taxon>
        <taxon>Pleosporaceae</taxon>
        <taxon>Alternaria</taxon>
        <taxon>Alternaria sect. Alternaria</taxon>
        <taxon>Alternaria alternata complex</taxon>
    </lineage>
</organism>
<dbReference type="Proteomes" id="UP000292402">
    <property type="component" value="Unassembled WGS sequence"/>
</dbReference>
<reference evidence="3" key="3">
    <citation type="journal article" date="2019" name="J. ISSAAS">
        <title>Genomics, evolutionary history and diagnostics of the Alternaria alternata species group including apple and Asian pear pathotypes.</title>
        <authorList>
            <person name="Armitage A.D."/>
            <person name="Cockerton H.M."/>
            <person name="Sreenivasaprasad S."/>
            <person name="Woodhall J."/>
            <person name="Lane C."/>
            <person name="Harrison R.J."/>
            <person name="Clarkson J.P."/>
        </authorList>
    </citation>
    <scope>NUCLEOTIDE SEQUENCE</scope>
    <source>
        <strain evidence="3">FERA 1082</strain>
    </source>
</reference>
<evidence type="ECO:0000313" key="2">
    <source>
        <dbReference type="EMBL" id="RYN15526.1"/>
    </source>
</evidence>
<feature type="region of interest" description="Disordered" evidence="1">
    <location>
        <begin position="1"/>
        <end position="97"/>
    </location>
</feature>
<reference evidence="2 4" key="2">
    <citation type="journal article" date="2019" name="bioRxiv">
        <title>Genomics, evolutionary history and diagnostics of the Alternaria alternata species group including apple and Asian pear pathotypes.</title>
        <authorList>
            <person name="Armitage A.D."/>
            <person name="Cockerton H.M."/>
            <person name="Sreenivasaprasad S."/>
            <person name="Woodhall J.W."/>
            <person name="Lane C.R."/>
            <person name="Harrison R.J."/>
            <person name="Clarkson J.P."/>
        </authorList>
    </citation>
    <scope>NUCLEOTIDE SEQUENCE [LARGE SCALE GENOMIC DNA]</scope>
    <source>
        <strain evidence="4">FERA 1082</strain>
        <strain evidence="2">FERA 1164</strain>
    </source>
</reference>
<evidence type="ECO:0000313" key="3">
    <source>
        <dbReference type="EMBL" id="RYN21337.1"/>
    </source>
</evidence>
<proteinExistence type="predicted"/>
<evidence type="ECO:0000313" key="4">
    <source>
        <dbReference type="Proteomes" id="UP000292402"/>
    </source>
</evidence>
<reference evidence="2" key="1">
    <citation type="submission" date="2017-10" db="EMBL/GenBank/DDBJ databases">
        <authorList>
            <person name="Armitage A.D."/>
            <person name="Barbara D.J."/>
            <person name="Woodhall J.W."/>
            <person name="Sreenivasaprasad S."/>
            <person name="Lane C.R."/>
            <person name="Clarkson J.P."/>
            <person name="Harrison R.J."/>
        </authorList>
    </citation>
    <scope>NUCLEOTIDE SEQUENCE</scope>
    <source>
        <strain evidence="2">FERA 1164</strain>
    </source>
</reference>
<sequence length="610" mass="69710">MRKSKRERGNDQTEIATSIPASLSSARGDGHKDSVRKSKRKRGNDQTEIATSIPASLSSARGDGHKDSVRKSKRERGNDQTEIATSIPASLSSARGDGHKDPLPILKELLQWPISLLAAFADSGTILSGSRAVGGAHNETSDFDLYQIADKGALINIVSVLNFARIQWQNLLLSQIEEEVVAHGLAVIPMEEIDRLVVGVFHKRNWGRQQDIEEYLSSVLKRSESYEKYKDLPAQFTHALEMCSGPTWEENRLWVYTPGADSGRCIRKLPSAITEPVSELLEALPNYSNVDDKDLLEEIPDEKAMEGVKEAWRAEGYADPMLRKWLRYQTIDRAPWVREEVETLLNTILHVNQTESRPTDTEPQFAKLYGPFKILRGTLPNKKQVQLMLIPPKRKDGKREYGIIRTVLDYHATHPMAFIGGAQGGHLYYDTASQGISSKLDFRNDPRHKHAEEGIVKMEKRGWTFRDMGKHRLRRSALDRSTHLTEYEDIYKSARERVGKSNEELPKKWNQYFGERRRAIETYTWLEEDGRITEINNIAESTEINNIAKSWLFQLKPPELLSNWVHDKLSGHEDVIPKDQWEARDLLKAELDLWFGGYKQDWHDDLCHLL</sequence>
<accession>A0A4Q4QWX8</accession>
<feature type="compositionally biased region" description="Basic and acidic residues" evidence="1">
    <location>
        <begin position="62"/>
        <end position="79"/>
    </location>
</feature>